<reference evidence="1" key="1">
    <citation type="journal article" date="2015" name="Nature">
        <title>Complex archaea that bridge the gap between prokaryotes and eukaryotes.</title>
        <authorList>
            <person name="Spang A."/>
            <person name="Saw J.H."/>
            <person name="Jorgensen S.L."/>
            <person name="Zaremba-Niedzwiedzka K."/>
            <person name="Martijn J."/>
            <person name="Lind A.E."/>
            <person name="van Eijk R."/>
            <person name="Schleper C."/>
            <person name="Guy L."/>
            <person name="Ettema T.J."/>
        </authorList>
    </citation>
    <scope>NUCLEOTIDE SEQUENCE</scope>
</reference>
<accession>A0A0F9H004</accession>
<name>A0A0F9H004_9ZZZZ</name>
<proteinExistence type="predicted"/>
<evidence type="ECO:0000313" key="1">
    <source>
        <dbReference type="EMBL" id="KKM04380.1"/>
    </source>
</evidence>
<organism evidence="1">
    <name type="scientific">marine sediment metagenome</name>
    <dbReference type="NCBI Taxonomy" id="412755"/>
    <lineage>
        <taxon>unclassified sequences</taxon>
        <taxon>metagenomes</taxon>
        <taxon>ecological metagenomes</taxon>
    </lineage>
</organism>
<dbReference type="AlphaFoldDB" id="A0A0F9H004"/>
<dbReference type="EMBL" id="LAZR01016465">
    <property type="protein sequence ID" value="KKM04380.1"/>
    <property type="molecule type" value="Genomic_DNA"/>
</dbReference>
<protein>
    <submittedName>
        <fullName evidence="1">Uncharacterized protein</fullName>
    </submittedName>
</protein>
<comment type="caution">
    <text evidence="1">The sequence shown here is derived from an EMBL/GenBank/DDBJ whole genome shotgun (WGS) entry which is preliminary data.</text>
</comment>
<sequence>MSIDDKIPTPKEWIHLAHVALHEKEPNREGWRTLVSNGMWAVHAVSEECIRLAASNKAYKEIVDEFLKAMKDK</sequence>
<gene>
    <name evidence="1" type="ORF">LCGC14_1764810</name>
</gene>